<feature type="transmembrane region" description="Helical" evidence="2">
    <location>
        <begin position="12"/>
        <end position="33"/>
    </location>
</feature>
<keyword evidence="2" id="KW-0472">Membrane</keyword>
<keyword evidence="2" id="KW-1133">Transmembrane helix</keyword>
<feature type="region of interest" description="Disordered" evidence="1">
    <location>
        <begin position="171"/>
        <end position="206"/>
    </location>
</feature>
<reference evidence="3 4" key="1">
    <citation type="journal article" date="2018" name="BMC Genomics">
        <title>Comparative genome analyses reveal sequence features reflecting distinct modes of host-adaptation between dicot and monocot powdery mildew.</title>
        <authorList>
            <person name="Wu Y."/>
            <person name="Ma X."/>
            <person name="Pan Z."/>
            <person name="Kale S.D."/>
            <person name="Song Y."/>
            <person name="King H."/>
            <person name="Zhang Q."/>
            <person name="Presley C."/>
            <person name="Deng X."/>
            <person name="Wei C.I."/>
            <person name="Xiao S."/>
        </authorList>
    </citation>
    <scope>NUCLEOTIDE SEQUENCE [LARGE SCALE GENOMIC DNA]</scope>
    <source>
        <strain evidence="3">UMSG1</strain>
    </source>
</reference>
<feature type="compositionally biased region" description="Polar residues" evidence="1">
    <location>
        <begin position="186"/>
        <end position="195"/>
    </location>
</feature>
<organism evidence="3 4">
    <name type="scientific">Golovinomyces cichoracearum</name>
    <dbReference type="NCBI Taxonomy" id="62708"/>
    <lineage>
        <taxon>Eukaryota</taxon>
        <taxon>Fungi</taxon>
        <taxon>Dikarya</taxon>
        <taxon>Ascomycota</taxon>
        <taxon>Pezizomycotina</taxon>
        <taxon>Leotiomycetes</taxon>
        <taxon>Erysiphales</taxon>
        <taxon>Erysiphaceae</taxon>
        <taxon>Golovinomyces</taxon>
    </lineage>
</organism>
<dbReference type="PANTHER" id="PTHR39605">
    <property type="entry name" value="MAJOR FACILITATOR SUPERFAMILY (MFS) PROFILE DOMAIN-CONTAINING PROTEIN"/>
    <property type="match status" value="1"/>
</dbReference>
<feature type="transmembrane region" description="Helical" evidence="2">
    <location>
        <begin position="72"/>
        <end position="92"/>
    </location>
</feature>
<accession>A0A420JBV9</accession>
<dbReference type="Proteomes" id="UP000285326">
    <property type="component" value="Unassembled WGS sequence"/>
</dbReference>
<dbReference type="EMBL" id="MCBS01012508">
    <property type="protein sequence ID" value="RKF84284.1"/>
    <property type="molecule type" value="Genomic_DNA"/>
</dbReference>
<comment type="caution">
    <text evidence="3">The sequence shown here is derived from an EMBL/GenBank/DDBJ whole genome shotgun (WGS) entry which is preliminary data.</text>
</comment>
<evidence type="ECO:0000256" key="1">
    <source>
        <dbReference type="SAM" id="MobiDB-lite"/>
    </source>
</evidence>
<name>A0A420JBV9_9PEZI</name>
<feature type="transmembrane region" description="Helical" evidence="2">
    <location>
        <begin position="113"/>
        <end position="138"/>
    </location>
</feature>
<gene>
    <name evidence="3" type="ORF">GcM1_125004</name>
</gene>
<dbReference type="AlphaFoldDB" id="A0A420JBV9"/>
<dbReference type="PANTHER" id="PTHR39605:SF1">
    <property type="entry name" value="MAJOR FACILITATOR SUPERFAMILY (MFS) PROFILE DOMAIN-CONTAINING PROTEIN"/>
    <property type="match status" value="1"/>
</dbReference>
<evidence type="ECO:0000313" key="3">
    <source>
        <dbReference type="EMBL" id="RKF84284.1"/>
    </source>
</evidence>
<feature type="transmembrane region" description="Helical" evidence="2">
    <location>
        <begin position="144"/>
        <end position="166"/>
    </location>
</feature>
<sequence length="206" mass="22299">MDAFNSYIYGSSLWVTIQALPLFVSPTIVVALLSTEIRGASGEVSLHLSGILNHDADKMKITEVEEYLSRSLGMALFAIVFLSIFLAGDVPLPSKLCDAADAGIKLEITKLKAPYAVFVLITTMLYHSAVAIFCYVRYSTSNQTPYILGSIGSASLASLGLWCVLFSSSDSHRSKKTGADKRTSGFPFSNKNSAAAQKKQMKKLIK</sequence>
<evidence type="ECO:0000313" key="4">
    <source>
        <dbReference type="Proteomes" id="UP000285326"/>
    </source>
</evidence>
<evidence type="ECO:0000256" key="2">
    <source>
        <dbReference type="SAM" id="Phobius"/>
    </source>
</evidence>
<proteinExistence type="predicted"/>
<protein>
    <submittedName>
        <fullName evidence="3">Uncharacterized protein</fullName>
    </submittedName>
</protein>
<keyword evidence="2" id="KW-0812">Transmembrane</keyword>